<dbReference type="STRING" id="342108.amb0222"/>
<sequence>MNPCTQARLILVLASFLALAPLGGCADAPPPMQTIRDHYFYGGLAAFHEDMHAEAARQWQRAAELGDGEAARNLGHLYRQGLGVEADGHMAAAWYQVAADAGVVSAEYNLGMLYLRGGPGLPGDQAEGMRRLGKAAEAGYLPAKAELERLAAEARPAAAAVAAAPAPAEAMAAAPLPPPPPAAEPAVVRMQIGSYRTKAAAEQDWKRLRLKGLSPEIVANRVEGQGRWYRLVAVGPAEAVEAFCGSAQAKGMSCWSRSKGNPAAK</sequence>
<proteinExistence type="predicted"/>
<feature type="domain" description="SPOR" evidence="2">
    <location>
        <begin position="182"/>
        <end position="265"/>
    </location>
</feature>
<dbReference type="Proteomes" id="UP000007058">
    <property type="component" value="Chromosome"/>
</dbReference>
<dbReference type="SUPFAM" id="SSF81901">
    <property type="entry name" value="HCP-like"/>
    <property type="match status" value="1"/>
</dbReference>
<dbReference type="InterPro" id="IPR006597">
    <property type="entry name" value="Sel1-like"/>
</dbReference>
<dbReference type="KEGG" id="mag:amb0222"/>
<gene>
    <name evidence="3" type="ordered locus">amb0222</name>
</gene>
<keyword evidence="4" id="KW-1185">Reference proteome</keyword>
<organism evidence="3 4">
    <name type="scientific">Paramagnetospirillum magneticum (strain ATCC 700264 / AMB-1)</name>
    <name type="common">Magnetospirillum magneticum</name>
    <dbReference type="NCBI Taxonomy" id="342108"/>
    <lineage>
        <taxon>Bacteria</taxon>
        <taxon>Pseudomonadati</taxon>
        <taxon>Pseudomonadota</taxon>
        <taxon>Alphaproteobacteria</taxon>
        <taxon>Rhodospirillales</taxon>
        <taxon>Magnetospirillaceae</taxon>
        <taxon>Paramagnetospirillum</taxon>
    </lineage>
</organism>
<evidence type="ECO:0000256" key="1">
    <source>
        <dbReference type="SAM" id="SignalP"/>
    </source>
</evidence>
<evidence type="ECO:0000259" key="2">
    <source>
        <dbReference type="PROSITE" id="PS51724"/>
    </source>
</evidence>
<dbReference type="InterPro" id="IPR036680">
    <property type="entry name" value="SPOR-like_sf"/>
</dbReference>
<dbReference type="HOGENOM" id="CLU_1048896_0_0_5"/>
<protein>
    <submittedName>
        <fullName evidence="3">TPR repeat SEL1 subfamily</fullName>
    </submittedName>
</protein>
<dbReference type="Gene3D" id="1.25.40.10">
    <property type="entry name" value="Tetratricopeptide repeat domain"/>
    <property type="match status" value="1"/>
</dbReference>
<feature type="chain" id="PRO_5004218386" evidence="1">
    <location>
        <begin position="27"/>
        <end position="265"/>
    </location>
</feature>
<dbReference type="RefSeq" id="WP_011382669.1">
    <property type="nucleotide sequence ID" value="NC_007626.1"/>
</dbReference>
<dbReference type="OrthoDB" id="112232at2"/>
<dbReference type="GO" id="GO:0042834">
    <property type="term" value="F:peptidoglycan binding"/>
    <property type="evidence" value="ECO:0007669"/>
    <property type="project" value="InterPro"/>
</dbReference>
<dbReference type="PROSITE" id="PS51724">
    <property type="entry name" value="SPOR"/>
    <property type="match status" value="1"/>
</dbReference>
<dbReference type="Pfam" id="PF08238">
    <property type="entry name" value="Sel1"/>
    <property type="match status" value="2"/>
</dbReference>
<evidence type="ECO:0000313" key="4">
    <source>
        <dbReference type="Proteomes" id="UP000007058"/>
    </source>
</evidence>
<name>Q2WAU9_PARM1</name>
<dbReference type="InterPro" id="IPR052748">
    <property type="entry name" value="ISR_Activator"/>
</dbReference>
<dbReference type="SMART" id="SM00671">
    <property type="entry name" value="SEL1"/>
    <property type="match status" value="2"/>
</dbReference>
<dbReference type="EMBL" id="AP007255">
    <property type="protein sequence ID" value="BAE49026.1"/>
    <property type="molecule type" value="Genomic_DNA"/>
</dbReference>
<dbReference type="Gene3D" id="3.30.70.1070">
    <property type="entry name" value="Sporulation related repeat"/>
    <property type="match status" value="1"/>
</dbReference>
<reference evidence="3 4" key="1">
    <citation type="journal article" date="2005" name="DNA Res.">
        <title>Complete genome sequence of the facultative anaerobic magnetotactic bacterium Magnetospirillum sp. strain AMB-1.</title>
        <authorList>
            <person name="Matsunaga T."/>
            <person name="Okamura Y."/>
            <person name="Fukuda Y."/>
            <person name="Wahyudi A.T."/>
            <person name="Murase Y."/>
            <person name="Takeyama H."/>
        </authorList>
    </citation>
    <scope>NUCLEOTIDE SEQUENCE [LARGE SCALE GENOMIC DNA]</scope>
    <source>
        <strain evidence="4">ATCC 700264 / AMB-1</strain>
    </source>
</reference>
<dbReference type="InterPro" id="IPR007730">
    <property type="entry name" value="SPOR-like_dom"/>
</dbReference>
<dbReference type="AlphaFoldDB" id="Q2WAU9"/>
<dbReference type="Pfam" id="PF05036">
    <property type="entry name" value="SPOR"/>
    <property type="match status" value="1"/>
</dbReference>
<keyword evidence="1" id="KW-0732">Signal</keyword>
<evidence type="ECO:0000313" key="3">
    <source>
        <dbReference type="EMBL" id="BAE49026.1"/>
    </source>
</evidence>
<dbReference type="PANTHER" id="PTHR45011:SF1">
    <property type="entry name" value="DAP3-BINDING CELL DEATH ENHANCER 1"/>
    <property type="match status" value="1"/>
</dbReference>
<accession>Q2WAU9</accession>
<dbReference type="SUPFAM" id="SSF110997">
    <property type="entry name" value="Sporulation related repeat"/>
    <property type="match status" value="1"/>
</dbReference>
<dbReference type="PANTHER" id="PTHR45011">
    <property type="entry name" value="DAP3-BINDING CELL DEATH ENHANCER 1"/>
    <property type="match status" value="1"/>
</dbReference>
<dbReference type="InterPro" id="IPR011990">
    <property type="entry name" value="TPR-like_helical_dom_sf"/>
</dbReference>
<feature type="signal peptide" evidence="1">
    <location>
        <begin position="1"/>
        <end position="26"/>
    </location>
</feature>